<proteinExistence type="predicted"/>
<comment type="caution">
    <text evidence="1">The sequence shown here is derived from an EMBL/GenBank/DDBJ whole genome shotgun (WGS) entry which is preliminary data.</text>
</comment>
<dbReference type="EMBL" id="DUJR01000012">
    <property type="protein sequence ID" value="HII59468.1"/>
    <property type="molecule type" value="Genomic_DNA"/>
</dbReference>
<protein>
    <submittedName>
        <fullName evidence="1">Acylneuraminate cytidylyltransferase</fullName>
    </submittedName>
</protein>
<name>A0A832T3S3_9EURY</name>
<sequence length="243" mass="28442">MKIIGIIQARTGSKRLKNKVLLKLGDRCILEILLERLKKSKKLDDIIVATTIKKEDNAIVELCNSLGVNVFRGSEKDVLDRFYNASKFYSGDVIVRITGDNPLTSIELIDKQVEYLLKNNFDYVSTKNIILGLSSEVFTFDALEKAWKNAKEKYQREHVTPYIYENPNLFKVFYLEPPEYLKREGIRLTIDTIKDFKLYLELQKHFDLINVDIRQIIDFLDKNPQIKNINSNVRQKSYREVEE</sequence>
<dbReference type="InterPro" id="IPR003329">
    <property type="entry name" value="Cytidylyl_trans"/>
</dbReference>
<evidence type="ECO:0000313" key="2">
    <source>
        <dbReference type="Proteomes" id="UP000645676"/>
    </source>
</evidence>
<dbReference type="PANTHER" id="PTHR42866:SF1">
    <property type="entry name" value="SPORE COAT POLYSACCHARIDE BIOSYNTHESIS PROTEIN SPSF"/>
    <property type="match status" value="1"/>
</dbReference>
<organism evidence="1 2">
    <name type="scientific">Methanocaldococcus jannaschii</name>
    <dbReference type="NCBI Taxonomy" id="2190"/>
    <lineage>
        <taxon>Archaea</taxon>
        <taxon>Methanobacteriati</taxon>
        <taxon>Methanobacteriota</taxon>
        <taxon>Methanomada group</taxon>
        <taxon>Methanococci</taxon>
        <taxon>Methanococcales</taxon>
        <taxon>Methanocaldococcaceae</taxon>
        <taxon>Methanocaldococcus</taxon>
    </lineage>
</organism>
<reference evidence="1" key="1">
    <citation type="journal article" date="2020" name="bioRxiv">
        <title>A rank-normalized archaeal taxonomy based on genome phylogeny resolves widespread incomplete and uneven classifications.</title>
        <authorList>
            <person name="Rinke C."/>
            <person name="Chuvochina M."/>
            <person name="Mussig A.J."/>
            <person name="Chaumeil P.-A."/>
            <person name="Waite D.W."/>
            <person name="Whitman W.B."/>
            <person name="Parks D.H."/>
            <person name="Hugenholtz P."/>
        </authorList>
    </citation>
    <scope>NUCLEOTIDE SEQUENCE</scope>
    <source>
        <strain evidence="1">UBA8849</strain>
    </source>
</reference>
<dbReference type="Gene3D" id="3.90.550.10">
    <property type="entry name" value="Spore Coat Polysaccharide Biosynthesis Protein SpsA, Chain A"/>
    <property type="match status" value="1"/>
</dbReference>
<dbReference type="OMA" id="EHVTLYI"/>
<dbReference type="Proteomes" id="UP000645676">
    <property type="component" value="Unassembled WGS sequence"/>
</dbReference>
<gene>
    <name evidence="1" type="ORF">HA335_02625</name>
</gene>
<dbReference type="GO" id="GO:0005829">
    <property type="term" value="C:cytosol"/>
    <property type="evidence" value="ECO:0007669"/>
    <property type="project" value="TreeGrafter"/>
</dbReference>
<keyword evidence="1" id="KW-0808">Transferase</keyword>
<evidence type="ECO:0000313" key="1">
    <source>
        <dbReference type="EMBL" id="HII59468.1"/>
    </source>
</evidence>
<dbReference type="SMR" id="A0A832T3S3"/>
<dbReference type="FunFam" id="3.90.550.10:FF:000188">
    <property type="entry name" value="Polysaccharide biosynthesis protein"/>
    <property type="match status" value="1"/>
</dbReference>
<dbReference type="AlphaFoldDB" id="A0A832T3S3"/>
<dbReference type="PANTHER" id="PTHR42866">
    <property type="entry name" value="3-DEOXY-MANNO-OCTULOSONATE CYTIDYLYLTRANSFERASE"/>
    <property type="match status" value="1"/>
</dbReference>
<dbReference type="GO" id="GO:0016779">
    <property type="term" value="F:nucleotidyltransferase activity"/>
    <property type="evidence" value="ECO:0007669"/>
    <property type="project" value="UniProtKB-KW"/>
</dbReference>
<dbReference type="RefSeq" id="WP_010870576.1">
    <property type="nucleotide sequence ID" value="NC_000909.1"/>
</dbReference>
<dbReference type="Pfam" id="PF02348">
    <property type="entry name" value="CTP_transf_3"/>
    <property type="match status" value="1"/>
</dbReference>
<keyword evidence="1" id="KW-0548">Nucleotidyltransferase</keyword>
<dbReference type="SUPFAM" id="SSF53448">
    <property type="entry name" value="Nucleotide-diphospho-sugar transferases"/>
    <property type="match status" value="1"/>
</dbReference>
<dbReference type="InterPro" id="IPR029044">
    <property type="entry name" value="Nucleotide-diphossugar_trans"/>
</dbReference>
<dbReference type="CDD" id="cd02518">
    <property type="entry name" value="GT2_SpsF"/>
    <property type="match status" value="1"/>
</dbReference>
<accession>A0A832T3S3</accession>